<dbReference type="InterPro" id="IPR000523">
    <property type="entry name" value="Mg_chelatse_chII-like_cat_dom"/>
</dbReference>
<dbReference type="GO" id="GO:0005524">
    <property type="term" value="F:ATP binding"/>
    <property type="evidence" value="ECO:0007669"/>
    <property type="project" value="UniProtKB-KW"/>
</dbReference>
<protein>
    <submittedName>
        <fullName evidence="5">Magnesium chelatase family protein</fullName>
    </submittedName>
</protein>
<accession>A0A1G9LCM6</accession>
<organism evidence="5 6">
    <name type="scientific">Dendrosporobacter quercicolus</name>
    <dbReference type="NCBI Taxonomy" id="146817"/>
    <lineage>
        <taxon>Bacteria</taxon>
        <taxon>Bacillati</taxon>
        <taxon>Bacillota</taxon>
        <taxon>Negativicutes</taxon>
        <taxon>Selenomonadales</taxon>
        <taxon>Sporomusaceae</taxon>
        <taxon>Dendrosporobacter</taxon>
    </lineage>
</organism>
<dbReference type="SUPFAM" id="SSF52540">
    <property type="entry name" value="P-loop containing nucleoside triphosphate hydrolases"/>
    <property type="match status" value="1"/>
</dbReference>
<dbReference type="PANTHER" id="PTHR32039:SF7">
    <property type="entry name" value="COMPETENCE PROTEIN COMM"/>
    <property type="match status" value="1"/>
</dbReference>
<sequence>MFAQTYGSTTAGLNGVLINVEVDITNGIPAFDIVGLPDTAVRESRERVRAAIKNAGFEFPGRRITINLAPADIKKDGSGLDLPIAIGILTAGGQIRPEIAQNYLLVSELSLEGRLRGITGLLPMAINALRQGVRAIIVAPDNSNEALLVDGTIVYAPATLAEVVRFLRGDHSLQPMEKAAPSQPPATAGEDFSDVQGQLWAKRALEIAAAGGHNVLMIGPPGSGKTMLARRVNSILPTMSNQEALETTKIYSVAGLLTESNGLVTTRPFRSPHHTISDAGMVGGGRIPRPGEITLAHNGVLFLDELPEFSKATLEVLRQPLEDGQVTISRANASLSYPAKMMLLTAMNPCPCGFFNDNATKCVCSENEVRRYLKRISGPLLDRIDIHIQVPRLEYSDLTGNKPAESSAAIRRRVETARRLQRTRLLPYGIFCNARMGHKQVKATCRLTSGAQTLLKQAFAKMSLSARSYDRIVKVGRTIADLDQSGEIAEMHIAEAIQLRSNARPGR</sequence>
<evidence type="ECO:0000259" key="4">
    <source>
        <dbReference type="SMART" id="SM00382"/>
    </source>
</evidence>
<dbReference type="InterPro" id="IPR045006">
    <property type="entry name" value="CHLI-like"/>
</dbReference>
<dbReference type="SUPFAM" id="SSF54211">
    <property type="entry name" value="Ribosomal protein S5 domain 2-like"/>
    <property type="match status" value="1"/>
</dbReference>
<dbReference type="InterPro" id="IPR003593">
    <property type="entry name" value="AAA+_ATPase"/>
</dbReference>
<dbReference type="Pfam" id="PF13541">
    <property type="entry name" value="ChlI"/>
    <property type="match status" value="1"/>
</dbReference>
<evidence type="ECO:0000313" key="5">
    <source>
        <dbReference type="EMBL" id="SDL59718.1"/>
    </source>
</evidence>
<dbReference type="OrthoDB" id="9813147at2"/>
<evidence type="ECO:0000256" key="1">
    <source>
        <dbReference type="ARBA" id="ARBA00006354"/>
    </source>
</evidence>
<keyword evidence="6" id="KW-1185">Reference proteome</keyword>
<dbReference type="InterPro" id="IPR025158">
    <property type="entry name" value="Mg_chelat-rel_C"/>
</dbReference>
<dbReference type="GO" id="GO:0003677">
    <property type="term" value="F:DNA binding"/>
    <property type="evidence" value="ECO:0007669"/>
    <property type="project" value="InterPro"/>
</dbReference>
<name>A0A1G9LCM6_9FIRM</name>
<dbReference type="RefSeq" id="WP_092067596.1">
    <property type="nucleotide sequence ID" value="NZ_FNHB01000001.1"/>
</dbReference>
<dbReference type="STRING" id="146817.SAMN04488502_101308"/>
<dbReference type="Gene3D" id="3.30.230.10">
    <property type="match status" value="1"/>
</dbReference>
<reference evidence="5 6" key="1">
    <citation type="submission" date="2016-10" db="EMBL/GenBank/DDBJ databases">
        <authorList>
            <person name="de Groot N.N."/>
        </authorList>
    </citation>
    <scope>NUCLEOTIDE SEQUENCE [LARGE SCALE GENOMIC DNA]</scope>
    <source>
        <strain evidence="5 6">DSM 1736</strain>
    </source>
</reference>
<dbReference type="SMART" id="SM00382">
    <property type="entry name" value="AAA"/>
    <property type="match status" value="1"/>
</dbReference>
<dbReference type="InterPro" id="IPR020568">
    <property type="entry name" value="Ribosomal_Su5_D2-typ_SF"/>
</dbReference>
<evidence type="ECO:0000313" key="6">
    <source>
        <dbReference type="Proteomes" id="UP000214880"/>
    </source>
</evidence>
<gene>
    <name evidence="5" type="ORF">SAMN04488502_101308</name>
</gene>
<proteinExistence type="inferred from homology"/>
<dbReference type="PANTHER" id="PTHR32039">
    <property type="entry name" value="MAGNESIUM-CHELATASE SUBUNIT CHLI"/>
    <property type="match status" value="1"/>
</dbReference>
<dbReference type="InterPro" id="IPR027417">
    <property type="entry name" value="P-loop_NTPase"/>
</dbReference>
<dbReference type="Gene3D" id="3.40.50.300">
    <property type="entry name" value="P-loop containing nucleotide triphosphate hydrolases"/>
    <property type="match status" value="1"/>
</dbReference>
<keyword evidence="3" id="KW-0067">ATP-binding</keyword>
<evidence type="ECO:0000256" key="3">
    <source>
        <dbReference type="ARBA" id="ARBA00022840"/>
    </source>
</evidence>
<dbReference type="PRINTS" id="PR01657">
    <property type="entry name" value="MCMFAMILY"/>
</dbReference>
<dbReference type="EMBL" id="FNHB01000001">
    <property type="protein sequence ID" value="SDL59718.1"/>
    <property type="molecule type" value="Genomic_DNA"/>
</dbReference>
<dbReference type="Proteomes" id="UP000214880">
    <property type="component" value="Unassembled WGS sequence"/>
</dbReference>
<dbReference type="NCBIfam" id="TIGR00368">
    <property type="entry name" value="YifB family Mg chelatase-like AAA ATPase"/>
    <property type="match status" value="1"/>
</dbReference>
<dbReference type="InterPro" id="IPR004482">
    <property type="entry name" value="Mg_chelat-rel"/>
</dbReference>
<dbReference type="InterPro" id="IPR001208">
    <property type="entry name" value="MCM_dom"/>
</dbReference>
<dbReference type="Pfam" id="PF13335">
    <property type="entry name" value="Mg_chelatase_C"/>
    <property type="match status" value="1"/>
</dbReference>
<dbReference type="Pfam" id="PF01078">
    <property type="entry name" value="Mg_chelatase"/>
    <property type="match status" value="1"/>
</dbReference>
<comment type="similarity">
    <text evidence="1">Belongs to the Mg-chelatase subunits D/I family. ComM subfamily.</text>
</comment>
<dbReference type="InterPro" id="IPR014721">
    <property type="entry name" value="Ribsml_uS5_D2-typ_fold_subgr"/>
</dbReference>
<feature type="domain" description="AAA+ ATPase" evidence="4">
    <location>
        <begin position="211"/>
        <end position="394"/>
    </location>
</feature>
<keyword evidence="2" id="KW-0547">Nucleotide-binding</keyword>
<evidence type="ECO:0000256" key="2">
    <source>
        <dbReference type="ARBA" id="ARBA00022741"/>
    </source>
</evidence>
<dbReference type="AlphaFoldDB" id="A0A1G9LCM6"/>